<keyword evidence="1" id="KW-0812">Transmembrane</keyword>
<evidence type="ECO:0000313" key="2">
    <source>
        <dbReference type="EMBL" id="MBO8202868.1"/>
    </source>
</evidence>
<keyword evidence="3" id="KW-1185">Reference proteome</keyword>
<accession>A0ABS3Y5V0</accession>
<dbReference type="RefSeq" id="WP_209214359.1">
    <property type="nucleotide sequence ID" value="NZ_JAFFZM010000029.1"/>
</dbReference>
<proteinExistence type="predicted"/>
<feature type="transmembrane region" description="Helical" evidence="1">
    <location>
        <begin position="6"/>
        <end position="27"/>
    </location>
</feature>
<reference evidence="2 3" key="1">
    <citation type="submission" date="2021-02" db="EMBL/GenBank/DDBJ databases">
        <title>Streptomyces spirodelae sp. nov., isolated from duckweed.</title>
        <authorList>
            <person name="Saimee Y."/>
            <person name="Duangmal K."/>
        </authorList>
    </citation>
    <scope>NUCLEOTIDE SEQUENCE [LARGE SCALE GENOMIC DNA]</scope>
    <source>
        <strain evidence="2 3">DSM 42105</strain>
    </source>
</reference>
<protein>
    <submittedName>
        <fullName evidence="2">Uncharacterized protein</fullName>
    </submittedName>
</protein>
<sequence length="189" mass="20742">MADTAAIYSLISGLGGAVIGAGATVFASSRQHRREISEQGKERRRLQAKEEIVRLTSLRFAGRAWLEVALQAQHRLASGVDVDPEKFDQDIKEAGGVAAKEGYCVILPDPSVEQLAAEIFDRLDHLSWQLRREILSPSRDRSSILVEELGSSLQEVAQRRATLNAKISERIEELALAADTPVHQSSSEV</sequence>
<dbReference type="Proteomes" id="UP000721954">
    <property type="component" value="Unassembled WGS sequence"/>
</dbReference>
<organism evidence="2 3">
    <name type="scientific">Streptomyces smyrnaeus</name>
    <dbReference type="NCBI Taxonomy" id="1387713"/>
    <lineage>
        <taxon>Bacteria</taxon>
        <taxon>Bacillati</taxon>
        <taxon>Actinomycetota</taxon>
        <taxon>Actinomycetes</taxon>
        <taxon>Kitasatosporales</taxon>
        <taxon>Streptomycetaceae</taxon>
        <taxon>Streptomyces</taxon>
    </lineage>
</organism>
<keyword evidence="1" id="KW-0472">Membrane</keyword>
<dbReference type="EMBL" id="JAFFZM010000029">
    <property type="protein sequence ID" value="MBO8202868.1"/>
    <property type="molecule type" value="Genomic_DNA"/>
</dbReference>
<name>A0ABS3Y5V0_9ACTN</name>
<gene>
    <name evidence="2" type="ORF">JW613_32020</name>
</gene>
<evidence type="ECO:0000256" key="1">
    <source>
        <dbReference type="SAM" id="Phobius"/>
    </source>
</evidence>
<comment type="caution">
    <text evidence="2">The sequence shown here is derived from an EMBL/GenBank/DDBJ whole genome shotgun (WGS) entry which is preliminary data.</text>
</comment>
<keyword evidence="1" id="KW-1133">Transmembrane helix</keyword>
<evidence type="ECO:0000313" key="3">
    <source>
        <dbReference type="Proteomes" id="UP000721954"/>
    </source>
</evidence>
<dbReference type="GeneID" id="96263243"/>